<reference evidence="1 2" key="1">
    <citation type="journal article" date="2018" name="Sci. Rep.">
        <title>Genomic signatures of local adaptation to the degree of environmental predictability in rotifers.</title>
        <authorList>
            <person name="Franch-Gras L."/>
            <person name="Hahn C."/>
            <person name="Garcia-Roger E.M."/>
            <person name="Carmona M.J."/>
            <person name="Serra M."/>
            <person name="Gomez A."/>
        </authorList>
    </citation>
    <scope>NUCLEOTIDE SEQUENCE [LARGE SCALE GENOMIC DNA]</scope>
    <source>
        <strain evidence="1">HYR1</strain>
    </source>
</reference>
<dbReference type="EMBL" id="REGN01000044">
    <property type="protein sequence ID" value="RNA44916.1"/>
    <property type="molecule type" value="Genomic_DNA"/>
</dbReference>
<evidence type="ECO:0000313" key="1">
    <source>
        <dbReference type="EMBL" id="RNA44916.1"/>
    </source>
</evidence>
<sequence length="59" mass="6653">MILSFLIFVAIQKDTSLLKLITSSSLIDIFPSEKKNLLKKSFELNKSPKVTFKESCSDS</sequence>
<accession>A0A3M7TA06</accession>
<name>A0A3M7TA06_BRAPC</name>
<protein>
    <submittedName>
        <fullName evidence="1">Uncharacterized protein</fullName>
    </submittedName>
</protein>
<comment type="caution">
    <text evidence="1">The sequence shown here is derived from an EMBL/GenBank/DDBJ whole genome shotgun (WGS) entry which is preliminary data.</text>
</comment>
<organism evidence="1 2">
    <name type="scientific">Brachionus plicatilis</name>
    <name type="common">Marine rotifer</name>
    <name type="synonym">Brachionus muelleri</name>
    <dbReference type="NCBI Taxonomy" id="10195"/>
    <lineage>
        <taxon>Eukaryota</taxon>
        <taxon>Metazoa</taxon>
        <taxon>Spiralia</taxon>
        <taxon>Gnathifera</taxon>
        <taxon>Rotifera</taxon>
        <taxon>Eurotatoria</taxon>
        <taxon>Monogononta</taxon>
        <taxon>Pseudotrocha</taxon>
        <taxon>Ploima</taxon>
        <taxon>Brachionidae</taxon>
        <taxon>Brachionus</taxon>
    </lineage>
</organism>
<keyword evidence="2" id="KW-1185">Reference proteome</keyword>
<dbReference type="Proteomes" id="UP000276133">
    <property type="component" value="Unassembled WGS sequence"/>
</dbReference>
<proteinExistence type="predicted"/>
<dbReference type="AlphaFoldDB" id="A0A3M7TA06"/>
<gene>
    <name evidence="1" type="ORF">BpHYR1_008652</name>
</gene>
<evidence type="ECO:0000313" key="2">
    <source>
        <dbReference type="Proteomes" id="UP000276133"/>
    </source>
</evidence>